<dbReference type="NCBIfam" id="NF047742">
    <property type="entry name" value="antiphage_MADS8"/>
    <property type="match status" value="1"/>
</dbReference>
<name>A0A518CC99_9BACT</name>
<protein>
    <submittedName>
        <fullName evidence="2">AAA-like domain protein</fullName>
    </submittedName>
</protein>
<evidence type="ECO:0000313" key="2">
    <source>
        <dbReference type="EMBL" id="QDU76841.1"/>
    </source>
</evidence>
<dbReference type="Proteomes" id="UP000318626">
    <property type="component" value="Chromosome"/>
</dbReference>
<dbReference type="PANTHER" id="PTHR42957:SF2">
    <property type="entry name" value="HELICASE HERA CENTRAL DOMAIN-CONTAINING PROTEIN"/>
    <property type="match status" value="1"/>
</dbReference>
<dbReference type="EMBL" id="CP036289">
    <property type="protein sequence ID" value="QDU76841.1"/>
    <property type="molecule type" value="Genomic_DNA"/>
</dbReference>
<dbReference type="PANTHER" id="PTHR42957">
    <property type="entry name" value="HELICASE MJ1565-RELATED"/>
    <property type="match status" value="1"/>
</dbReference>
<reference evidence="3" key="1">
    <citation type="submission" date="2019-02" db="EMBL/GenBank/DDBJ databases">
        <title>Deep-cultivation of Planctomycetes and their phenomic and genomic characterization uncovers novel biology.</title>
        <authorList>
            <person name="Wiegand S."/>
            <person name="Jogler M."/>
            <person name="Boedeker C."/>
            <person name="Pinto D."/>
            <person name="Vollmers J."/>
            <person name="Rivas-Marin E."/>
            <person name="Kohn T."/>
            <person name="Peeters S.H."/>
            <person name="Heuer A."/>
            <person name="Rast P."/>
            <person name="Oberbeckmann S."/>
            <person name="Bunk B."/>
            <person name="Jeske O."/>
            <person name="Meyerdierks A."/>
            <person name="Storesund J.E."/>
            <person name="Kallscheuer N."/>
            <person name="Luecker S."/>
            <person name="Lage O.M."/>
            <person name="Pohl T."/>
            <person name="Merkel B.J."/>
            <person name="Hornburger P."/>
            <person name="Mueller R.-W."/>
            <person name="Bruemmer F."/>
            <person name="Labrenz M."/>
            <person name="Spormann A.M."/>
            <person name="Op den Camp H."/>
            <person name="Overmann J."/>
            <person name="Amann R."/>
            <person name="Jetten M.S.M."/>
            <person name="Mascher T."/>
            <person name="Medema M.H."/>
            <person name="Devos D.P."/>
            <person name="Kaster A.-K."/>
            <person name="Ovreas L."/>
            <person name="Rohde M."/>
            <person name="Galperin M.Y."/>
            <person name="Jogler C."/>
        </authorList>
    </citation>
    <scope>NUCLEOTIDE SEQUENCE [LARGE SCALE GENOMIC DNA]</scope>
    <source>
        <strain evidence="3">Pan97</strain>
    </source>
</reference>
<dbReference type="InterPro" id="IPR008571">
    <property type="entry name" value="HerA-like"/>
</dbReference>
<keyword evidence="3" id="KW-1185">Reference proteome</keyword>
<dbReference type="InterPro" id="IPR027417">
    <property type="entry name" value="P-loop_NTPase"/>
</dbReference>
<organism evidence="2 3">
    <name type="scientific">Bremerella volcania</name>
    <dbReference type="NCBI Taxonomy" id="2527984"/>
    <lineage>
        <taxon>Bacteria</taxon>
        <taxon>Pseudomonadati</taxon>
        <taxon>Planctomycetota</taxon>
        <taxon>Planctomycetia</taxon>
        <taxon>Pirellulales</taxon>
        <taxon>Pirellulaceae</taxon>
        <taxon>Bremerella</taxon>
    </lineage>
</organism>
<accession>A0A518CC99</accession>
<evidence type="ECO:0000256" key="1">
    <source>
        <dbReference type="SAM" id="MobiDB-lite"/>
    </source>
</evidence>
<sequence length="1854" mass="205503">MSQGLKEIHHSDVAAEIEKHLAARFRQMLIQRGPGHCMRVSDLDADLMSRLCSRLRGEVPYSLVFVLTDDAHSKNDDVYITSTKLIELRNPEADGTLRPPLVVFVPNELRTSSEDSFGIATFEDVRLGDVYSDVNRKLLEEIPVAIRSGVQSILQRVSQSDWNWATPLAVTRFLLTIKVNDCDPDVVGAALYELGLVPDFKLLADATKAPYRVGTNLRCVSSLTTSEKSDRLRTMDLGLEKRAFRADLANFLSEIGLENPHHWTRQIVRDRSNYRFSFDKWEFEDEADAPDEVFVEVTYTKLPRVGEEDSGVQSLEGLTGELVLPLGKNGLKKFSVAFQVDPIPSKVEGLAKFQLQIISVNNGPTGIVKSVSAWKTNSGKKTVSFNKLAGFDWEEGWHFVRVQAFTEDGERLTLLDRKGQALPWIDDTSSEQTQAPNEGDLFYVVPEGEVEVEPVQRAIPRHPSLLHAQRDLQFTAILDDRESQQIVPSSVHWSEKSRGSQAMIEAKFGSEGTVNIPVSGCLCGIEQRILAEPEVLATWRVSINRGVAGDPVCTALNVTGAVSIDAFLVARKSLFEAITRGELNLISQGADFGELRDEVLEYAVQFQLLLQTLLRHAEARSGKDRHEVLVAIEGLLNIDVVHIGLTNYRGQRQQAALIGPLHPIRCLWLAGWSALGESWITIAEKCRREFVSPARDVLLNRLLPANHPPYLSVGHGSVFTAVDNIHPLWTLYAPSLERDARGLIGNVTSALGLPEPDIGGMTVTGKFLADRVQRYLVQHPYVRSLSINAFNPGRGRVLADMLLELQGIEALHGMKYDIRLFVPDANEPGVGENLLELLNPEGSTTAQRADAFSALGKDHLNPKLRVAIRPTADFRSESDAYPAHVSLLFDVFPAEAVSAGKYQAEQAGAPVHGLLQDFVLDYTDDGETVAWTRQPRHGRASAISGAESITDLLSSLPTVFSAATATVATGQAGVSNRPQVTLALDNDDRALIHQVHDVSDWVFTVDRNIGIEYFDHNDQGIRPDYLIEHTPTLENGLGHQVLVTSRSLLEVEAMMRSVLERYSLPHDGQRSAAILDSLRSLSGRLALKLIASPNQRAEALGLALAKLYLDHQGIFTNQIVVPLDAHVDLYREPRKAAADLQEEVSLKRTDLALFDLNAATRTITCNLIEVKCYSNAGNLAQYAQLKDSIVEQLETSERVIRLHFDPRLHTPDRIDRSFKTAELCRLLEFYVERSARFEMLEHKVADEARFFLRTLEDGYDLKFTRSAIVFDFEKDGVDESEVDNEVEFHRVGIDVIQTLVNEVGARPSDSEDDSSSGDLFASDNSEDPPTPSSGGEAAVETTSSIPKLSDAAFLAPDRDRCVDWDSLTSRSFVSDLDEDAIQPSSLQSDDEQDQEIRARASEAPQQKPAAERKSLDDPEQEQIESEHAVSRETGVQSIEESKEAVSALPAQADKRGPSFDVLLGSTNDSPQYGIIGEFAGRKIALDLNQTHTISLFGVQGGGKSYTLGSVAEMATVPIPNINHLPSPLATVIFHYSPTQDYRPEFTSMREPNSESWAIEALEKRFGAKPRAIEDVLLLVPKDKIEDRRREYPGVDVHPLRFSAKELQVSHWQFPMGAVGNQLYMRQLKSIMRGLRNDMTLEGLQSGIDDSSLSDSLKDLAGLRLEMAAQYIDDESSLKGLIRPGRLVIVDLRDEFIEKDEALGLFVVLLQLFGDATYEGTKFNKLVVFDEAHKYIDSAELVAGLVEVVREMRHKGTSVMVASQDPPSVPLALIELSTQIILHRFNSPAWIKYIQKANSSLHALTPEKMAQLKQGEAFVWSAKATDESFSRDAMKIQCRPRVTKHGGDTKTAVDT</sequence>
<dbReference type="Gene3D" id="3.40.50.300">
    <property type="entry name" value="P-loop containing nucleotide triphosphate hydrolases"/>
    <property type="match status" value="1"/>
</dbReference>
<gene>
    <name evidence="2" type="ORF">Pan97_38980</name>
</gene>
<evidence type="ECO:0000313" key="3">
    <source>
        <dbReference type="Proteomes" id="UP000318626"/>
    </source>
</evidence>
<dbReference type="RefSeq" id="WP_144975271.1">
    <property type="nucleotide sequence ID" value="NZ_CP036289.1"/>
</dbReference>
<feature type="region of interest" description="Disordered" evidence="1">
    <location>
        <begin position="1378"/>
        <end position="1435"/>
    </location>
</feature>
<dbReference type="KEGG" id="bvo:Pan97_38980"/>
<proteinExistence type="predicted"/>
<dbReference type="SUPFAM" id="SSF52540">
    <property type="entry name" value="P-loop containing nucleoside triphosphate hydrolases"/>
    <property type="match status" value="1"/>
</dbReference>
<dbReference type="OrthoDB" id="226639at2"/>
<feature type="region of interest" description="Disordered" evidence="1">
    <location>
        <begin position="1304"/>
        <end position="1344"/>
    </location>
</feature>